<dbReference type="RefSeq" id="WP_100676978.1">
    <property type="nucleotide sequence ID" value="NZ_NIPO01000001.1"/>
</dbReference>
<dbReference type="OrthoDB" id="629570at2"/>
<keyword evidence="1 2" id="KW-0732">Signal</keyword>
<dbReference type="Pfam" id="PF18962">
    <property type="entry name" value="Por_Secre_tail"/>
    <property type="match status" value="1"/>
</dbReference>
<evidence type="ECO:0000259" key="3">
    <source>
        <dbReference type="Pfam" id="PF18962"/>
    </source>
</evidence>
<dbReference type="Proteomes" id="UP000231960">
    <property type="component" value="Unassembled WGS sequence"/>
</dbReference>
<evidence type="ECO:0000313" key="4">
    <source>
        <dbReference type="EMBL" id="PJR03410.1"/>
    </source>
</evidence>
<proteinExistence type="predicted"/>
<reference evidence="4 5" key="1">
    <citation type="submission" date="2017-06" db="EMBL/GenBank/DDBJ databases">
        <title>Description of Avrilella dinanensis gen. nov. sp. nov.</title>
        <authorList>
            <person name="Leyer C."/>
            <person name="Sassi M."/>
            <person name="Minet J."/>
            <person name="Kayal S."/>
            <person name="Cattoir V."/>
        </authorList>
    </citation>
    <scope>NUCLEOTIDE SEQUENCE [LARGE SCALE GENOMIC DNA]</scope>
    <source>
        <strain evidence="4 5">UR159</strain>
    </source>
</reference>
<accession>A0A2M9R3H8</accession>
<dbReference type="EMBL" id="NIPO01000001">
    <property type="protein sequence ID" value="PJR03410.1"/>
    <property type="molecule type" value="Genomic_DNA"/>
</dbReference>
<name>A0A2M9R3H8_9FLAO</name>
<feature type="chain" id="PRO_5014903023" description="Secretion system C-terminal sorting domain-containing protein" evidence="2">
    <location>
        <begin position="21"/>
        <end position="414"/>
    </location>
</feature>
<evidence type="ECO:0000256" key="2">
    <source>
        <dbReference type="SAM" id="SignalP"/>
    </source>
</evidence>
<comment type="caution">
    <text evidence="4">The sequence shown here is derived from an EMBL/GenBank/DDBJ whole genome shotgun (WGS) entry which is preliminary data.</text>
</comment>
<feature type="domain" description="Secretion system C-terminal sorting" evidence="3">
    <location>
        <begin position="334"/>
        <end position="412"/>
    </location>
</feature>
<evidence type="ECO:0000256" key="1">
    <source>
        <dbReference type="ARBA" id="ARBA00022729"/>
    </source>
</evidence>
<sequence length="414" mass="45916">MRKSILSLASLMMLSATVSAQQVEGEVTMGANYVNNVFYNLETQDEHVVANNVWDLAFYRDNAMDTGIKINEAKGWALYEAGQITDYATIDVADAASWSQLFNPSTDYTKGAFDQGSADYGWGNYEPNHHVSGAVAFVMKKGAEGEEEYVKIKVEDYFGAYTFTYAEWNGTTWGEDVEEVVENGSADSYFNFYAFDTQDVVAVEPSKAEWDLLFTKYTDTYVHGEMTTPNQVVTGVLSNPNIKIAKTTEAEANVADLSGDMNVIGAADWKYLDGWSWAVDSDINYFIKRNNADVVYKVNFTEFEGQSTGVVRFMIDNEATLSVEQVAEGVSFNVYPNPTTDKRVQVVYDITATNAAQNEITIYALNGAVVYRAGAESQTGFYTQTLDLRQLTAGVYILEFKSGNQASTKKIVLK</sequence>
<evidence type="ECO:0000313" key="5">
    <source>
        <dbReference type="Proteomes" id="UP000231960"/>
    </source>
</evidence>
<protein>
    <recommendedName>
        <fullName evidence="3">Secretion system C-terminal sorting domain-containing protein</fullName>
    </recommendedName>
</protein>
<dbReference type="NCBIfam" id="TIGR04183">
    <property type="entry name" value="Por_Secre_tail"/>
    <property type="match status" value="1"/>
</dbReference>
<dbReference type="AlphaFoldDB" id="A0A2M9R3H8"/>
<dbReference type="InterPro" id="IPR026444">
    <property type="entry name" value="Secre_tail"/>
</dbReference>
<feature type="signal peptide" evidence="2">
    <location>
        <begin position="1"/>
        <end position="20"/>
    </location>
</feature>
<keyword evidence="5" id="KW-1185">Reference proteome</keyword>
<gene>
    <name evidence="4" type="ORF">CDL10_01975</name>
</gene>
<organism evidence="4 5">
    <name type="scientific">Avrilella dinanensis</name>
    <dbReference type="NCBI Taxonomy" id="2008672"/>
    <lineage>
        <taxon>Bacteria</taxon>
        <taxon>Pseudomonadati</taxon>
        <taxon>Bacteroidota</taxon>
        <taxon>Flavobacteriia</taxon>
        <taxon>Flavobacteriales</taxon>
        <taxon>Flavobacteriaceae</taxon>
        <taxon>Avrilella</taxon>
    </lineage>
</organism>